<proteinExistence type="predicted"/>
<dbReference type="AlphaFoldDB" id="A0A1Y1SXX2"/>
<evidence type="ECO:0000313" key="3">
    <source>
        <dbReference type="Proteomes" id="UP000192746"/>
    </source>
</evidence>
<gene>
    <name evidence="2" type="ORF">IIF7_19806</name>
</gene>
<dbReference type="EMBL" id="ARYN01000031">
    <property type="protein sequence ID" value="ORL43626.1"/>
    <property type="molecule type" value="Genomic_DNA"/>
</dbReference>
<evidence type="ECO:0000313" key="2">
    <source>
        <dbReference type="EMBL" id="ORL43626.1"/>
    </source>
</evidence>
<keyword evidence="3" id="KW-1185">Reference proteome</keyword>
<feature type="transmembrane region" description="Helical" evidence="1">
    <location>
        <begin position="12"/>
        <end position="32"/>
    </location>
</feature>
<name>A0A1Y1SXX2_9FLAO</name>
<accession>A0A1Y1SXX2</accession>
<evidence type="ECO:0000256" key="1">
    <source>
        <dbReference type="SAM" id="Phobius"/>
    </source>
</evidence>
<reference evidence="2 3" key="1">
    <citation type="submission" date="2013-04" db="EMBL/GenBank/DDBJ databases">
        <title>Zunongwangia sp. 22II14-10F7 Genome Sequencing.</title>
        <authorList>
            <person name="Lai Q."/>
            <person name="Shao Z."/>
        </authorList>
    </citation>
    <scope>NUCLEOTIDE SEQUENCE [LARGE SCALE GENOMIC DNA]</scope>
    <source>
        <strain evidence="2 3">22II14-10F7</strain>
    </source>
</reference>
<comment type="caution">
    <text evidence="2">The sequence shown here is derived from an EMBL/GenBank/DDBJ whole genome shotgun (WGS) entry which is preliminary data.</text>
</comment>
<keyword evidence="1" id="KW-0472">Membrane</keyword>
<protein>
    <submittedName>
        <fullName evidence="2">Uncharacterized protein</fullName>
    </submittedName>
</protein>
<sequence>MQALEISDFYIMTFLLFFLFIIGAVAVDLNTLKFRIQQVREKFMKKRKKNLNFPSHFSKKQFKK</sequence>
<organism evidence="2 3">
    <name type="scientific">Zunongwangia atlantica 22II14-10F7</name>
    <dbReference type="NCBI Taxonomy" id="1185767"/>
    <lineage>
        <taxon>Bacteria</taxon>
        <taxon>Pseudomonadati</taxon>
        <taxon>Bacteroidota</taxon>
        <taxon>Flavobacteriia</taxon>
        <taxon>Flavobacteriales</taxon>
        <taxon>Flavobacteriaceae</taxon>
        <taxon>Zunongwangia</taxon>
    </lineage>
</organism>
<dbReference type="Proteomes" id="UP000192746">
    <property type="component" value="Unassembled WGS sequence"/>
</dbReference>
<keyword evidence="1" id="KW-1133">Transmembrane helix</keyword>
<keyword evidence="1" id="KW-0812">Transmembrane</keyword>